<dbReference type="AlphaFoldDB" id="A0A510JZY9"/>
<sequence>MTKKILIAIIALIVGIGAGLLYSRYQRYLSKSQVHTITYPTSEEDCDKTINSYRQQIMRAYDSEDEAEYKRLNDEAEKITNHCLNLMSN</sequence>
<proteinExistence type="predicted"/>
<evidence type="ECO:0000313" key="2">
    <source>
        <dbReference type="Proteomes" id="UP000422644"/>
    </source>
</evidence>
<evidence type="ECO:0000313" key="1">
    <source>
        <dbReference type="EMBL" id="BBM44952.1"/>
    </source>
</evidence>
<accession>A0A510JZY9</accession>
<organism evidence="1 2">
    <name type="scientific">Leptotrichia trevisanii</name>
    <dbReference type="NCBI Taxonomy" id="109328"/>
    <lineage>
        <taxon>Bacteria</taxon>
        <taxon>Fusobacteriati</taxon>
        <taxon>Fusobacteriota</taxon>
        <taxon>Fusobacteriia</taxon>
        <taxon>Fusobacteriales</taxon>
        <taxon>Leptotrichiaceae</taxon>
        <taxon>Leptotrichia</taxon>
    </lineage>
</organism>
<dbReference type="RefSeq" id="WP_026749147.1">
    <property type="nucleotide sequence ID" value="NZ_AP019831.1"/>
</dbReference>
<reference evidence="1 2" key="1">
    <citation type="submission" date="2019-07" db="EMBL/GenBank/DDBJ databases">
        <title>Complete Genome Sequence of Leptotrichia trevisanii Strain JMUB3870.</title>
        <authorList>
            <person name="Watanabe S."/>
            <person name="Cui L."/>
        </authorList>
    </citation>
    <scope>NUCLEOTIDE SEQUENCE [LARGE SCALE GENOMIC DNA]</scope>
    <source>
        <strain evidence="1 2">JMUB3870</strain>
    </source>
</reference>
<dbReference type="EMBL" id="AP019831">
    <property type="protein sequence ID" value="BBM44952.1"/>
    <property type="molecule type" value="Genomic_DNA"/>
</dbReference>
<keyword evidence="2" id="KW-1185">Reference proteome</keyword>
<protein>
    <submittedName>
        <fullName evidence="1">Uncharacterized protein</fullName>
    </submittedName>
</protein>
<dbReference type="Proteomes" id="UP000422644">
    <property type="component" value="Chromosome"/>
</dbReference>
<name>A0A510JZY9_9FUSO</name>
<gene>
    <name evidence="1" type="primary">ctpB</name>
    <name evidence="1" type="ORF">JMUB3870_1070</name>
</gene>